<dbReference type="Pfam" id="PF07690">
    <property type="entry name" value="MFS_1"/>
    <property type="match status" value="1"/>
</dbReference>
<evidence type="ECO:0000256" key="1">
    <source>
        <dbReference type="ARBA" id="ARBA00004141"/>
    </source>
</evidence>
<proteinExistence type="predicted"/>
<dbReference type="CDD" id="cd17321">
    <property type="entry name" value="MFS_MMR_MDR_like"/>
    <property type="match status" value="1"/>
</dbReference>
<keyword evidence="5 6" id="KW-0472">Membrane</keyword>
<accession>A0A975Y0T2</accession>
<dbReference type="InterPro" id="IPR020846">
    <property type="entry name" value="MFS_dom"/>
</dbReference>
<feature type="transmembrane region" description="Helical" evidence="6">
    <location>
        <begin position="143"/>
        <end position="165"/>
    </location>
</feature>
<feature type="transmembrane region" description="Helical" evidence="6">
    <location>
        <begin position="506"/>
        <end position="525"/>
    </location>
</feature>
<evidence type="ECO:0000313" key="9">
    <source>
        <dbReference type="Proteomes" id="UP000683575"/>
    </source>
</evidence>
<name>A0A975Y0T2_9ACTN</name>
<dbReference type="AlphaFoldDB" id="A0A975Y0T2"/>
<dbReference type="PROSITE" id="PS50850">
    <property type="entry name" value="MFS"/>
    <property type="match status" value="1"/>
</dbReference>
<evidence type="ECO:0000259" key="7">
    <source>
        <dbReference type="PROSITE" id="PS50850"/>
    </source>
</evidence>
<feature type="transmembrane region" description="Helical" evidence="6">
    <location>
        <begin position="297"/>
        <end position="320"/>
    </location>
</feature>
<feature type="transmembrane region" description="Helical" evidence="6">
    <location>
        <begin position="54"/>
        <end position="72"/>
    </location>
</feature>
<evidence type="ECO:0000256" key="6">
    <source>
        <dbReference type="SAM" id="Phobius"/>
    </source>
</evidence>
<feature type="transmembrane region" description="Helical" evidence="6">
    <location>
        <begin position="109"/>
        <end position="131"/>
    </location>
</feature>
<evidence type="ECO:0000256" key="5">
    <source>
        <dbReference type="ARBA" id="ARBA00023136"/>
    </source>
</evidence>
<dbReference type="KEGG" id="nps:KRR39_02785"/>
<dbReference type="EMBL" id="CP077062">
    <property type="protein sequence ID" value="QWZ08796.1"/>
    <property type="molecule type" value="Genomic_DNA"/>
</dbReference>
<feature type="transmembrane region" description="Helical" evidence="6">
    <location>
        <begin position="84"/>
        <end position="103"/>
    </location>
</feature>
<keyword evidence="9" id="KW-1185">Reference proteome</keyword>
<keyword evidence="4 6" id="KW-1133">Transmembrane helix</keyword>
<feature type="domain" description="Major facilitator superfamily (MFS) profile" evidence="7">
    <location>
        <begin position="18"/>
        <end position="528"/>
    </location>
</feature>
<feature type="transmembrane region" description="Helical" evidence="6">
    <location>
        <begin position="423"/>
        <end position="446"/>
    </location>
</feature>
<evidence type="ECO:0000256" key="4">
    <source>
        <dbReference type="ARBA" id="ARBA00022989"/>
    </source>
</evidence>
<organism evidence="8 9">
    <name type="scientific">Nocardioides panacis</name>
    <dbReference type="NCBI Taxonomy" id="2849501"/>
    <lineage>
        <taxon>Bacteria</taxon>
        <taxon>Bacillati</taxon>
        <taxon>Actinomycetota</taxon>
        <taxon>Actinomycetes</taxon>
        <taxon>Propionibacteriales</taxon>
        <taxon>Nocardioidaceae</taxon>
        <taxon>Nocardioides</taxon>
    </lineage>
</organism>
<dbReference type="Proteomes" id="UP000683575">
    <property type="component" value="Chromosome"/>
</dbReference>
<dbReference type="InterPro" id="IPR011701">
    <property type="entry name" value="MFS"/>
</dbReference>
<dbReference type="PANTHER" id="PTHR42718">
    <property type="entry name" value="MAJOR FACILITATOR SUPERFAMILY MULTIDRUG TRANSPORTER MFSC"/>
    <property type="match status" value="1"/>
</dbReference>
<feature type="transmembrane region" description="Helical" evidence="6">
    <location>
        <begin position="201"/>
        <end position="223"/>
    </location>
</feature>
<dbReference type="GO" id="GO:0022857">
    <property type="term" value="F:transmembrane transporter activity"/>
    <property type="evidence" value="ECO:0007669"/>
    <property type="project" value="InterPro"/>
</dbReference>
<feature type="transmembrane region" description="Helical" evidence="6">
    <location>
        <begin position="356"/>
        <end position="376"/>
    </location>
</feature>
<feature type="transmembrane region" description="Helical" evidence="6">
    <location>
        <begin position="171"/>
        <end position="189"/>
    </location>
</feature>
<gene>
    <name evidence="8" type="ORF">KRR39_02785</name>
</gene>
<evidence type="ECO:0000313" key="8">
    <source>
        <dbReference type="EMBL" id="QWZ08796.1"/>
    </source>
</evidence>
<dbReference type="PANTHER" id="PTHR42718:SF9">
    <property type="entry name" value="MAJOR FACILITATOR SUPERFAMILY MULTIDRUG TRANSPORTER MFSC"/>
    <property type="match status" value="1"/>
</dbReference>
<keyword evidence="2" id="KW-0813">Transport</keyword>
<protein>
    <submittedName>
        <fullName evidence="8">MFS transporter</fullName>
    </submittedName>
</protein>
<dbReference type="RefSeq" id="WP_216940580.1">
    <property type="nucleotide sequence ID" value="NZ_CP077062.1"/>
</dbReference>
<feature type="transmembrane region" description="Helical" evidence="6">
    <location>
        <begin position="326"/>
        <end position="344"/>
    </location>
</feature>
<reference evidence="8" key="1">
    <citation type="submission" date="2021-06" db="EMBL/GenBank/DDBJ databases">
        <title>Complete genome sequence of Nocardioides sp. G188.</title>
        <authorList>
            <person name="Im W.-T."/>
        </authorList>
    </citation>
    <scope>NUCLEOTIDE SEQUENCE</scope>
    <source>
        <strain evidence="8">G188</strain>
    </source>
</reference>
<dbReference type="GO" id="GO:0016020">
    <property type="term" value="C:membrane"/>
    <property type="evidence" value="ECO:0007669"/>
    <property type="project" value="UniProtKB-SubCell"/>
</dbReference>
<keyword evidence="3 6" id="KW-0812">Transmembrane</keyword>
<evidence type="ECO:0000256" key="2">
    <source>
        <dbReference type="ARBA" id="ARBA00022448"/>
    </source>
</evidence>
<feature type="transmembrane region" description="Helical" evidence="6">
    <location>
        <begin position="382"/>
        <end position="403"/>
    </location>
</feature>
<evidence type="ECO:0000256" key="3">
    <source>
        <dbReference type="ARBA" id="ARBA00022692"/>
    </source>
</evidence>
<comment type="subcellular location">
    <subcellularLocation>
        <location evidence="1">Membrane</location>
        <topology evidence="1">Multi-pass membrane protein</topology>
    </subcellularLocation>
</comment>
<feature type="transmembrane region" description="Helical" evidence="6">
    <location>
        <begin position="243"/>
        <end position="263"/>
    </location>
</feature>
<sequence>MTGSPTSTSVPTASTGAVLFTLSMGQFVMALDSSVMNVSIATVASDLDTSVTGIQSAITLYTLVMASLMITGGKVGQLIGRKRAFATGCLIYGAGSATTAVAPNLTVLLVGWSVLEGVGAALIMPAIVALVASNFERAERPRAYGLVAASGAIAVALGPLIGGVLTTYASWRWVFAGEVLIVAGIVLLARRMADVPADRGAKLDVVGTVLSASGLGLVVFGILRAGTWGLVRPKADAPVWLGLSPVVWLVLAGGLILLAFFEWEGRQHEAGRPVLIDPGLLDSRALRAGLSSFFFQYLLQSGLFFVVPLFLSVALGLTAVETGVRILPLSIALLVTAVGVPKVMPHASPRRVVRTGFVLLFVGTVTLLAALDVGVGPEVVTLPLLLAGLGIGALASQLGSVTVSSVPDDKSAEVGGLQNSVSFLGSSIGTAVTGALLISALSSSFLSGIESNPAVPDQVVAQANVQLGGGVPFISDAQLTEALAATDLDQATTDAIVSENESSRLAGLRAALASLAVLALLALLASRNLPTRQPGEDADPRAREAGAT</sequence>